<keyword evidence="2" id="KW-0732">Signal</keyword>
<evidence type="ECO:0000256" key="2">
    <source>
        <dbReference type="SAM" id="SignalP"/>
    </source>
</evidence>
<reference evidence="3 4" key="1">
    <citation type="journal article" date="2014" name="Antonie Van Leeuwenhoek">
        <title>Hyphomonas beringensis sp. nov. and Hyphomonas chukchiensis sp. nov., isolated from surface seawater of the Bering Sea and Chukchi Sea.</title>
        <authorList>
            <person name="Li C."/>
            <person name="Lai Q."/>
            <person name="Li G."/>
            <person name="Dong C."/>
            <person name="Wang J."/>
            <person name="Liao Y."/>
            <person name="Shao Z."/>
        </authorList>
    </citation>
    <scope>NUCLEOTIDE SEQUENCE [LARGE SCALE GENOMIC DNA]</scope>
    <source>
        <strain evidence="3 4">PS728</strain>
    </source>
</reference>
<accession>A0A062VJS8</accession>
<sequence length="155" mass="16421">MRVGIAGLAVLVAACAHGAGKPQTVAEIHQANDWQHGEGARLQAALANDFSRIAQEAGRAATLAQIQAAGYECTYGEGHEDYPEPAAVCTYSFATRACQMDWELSLTSDPARPDSVDWTDAAFRRDCVGTADDWPGPVASEIDSHLAPVAPPEAR</sequence>
<feature type="region of interest" description="Disordered" evidence="1">
    <location>
        <begin position="134"/>
        <end position="155"/>
    </location>
</feature>
<dbReference type="EMBL" id="ARYM01000011">
    <property type="protein sequence ID" value="KCZ98322.1"/>
    <property type="molecule type" value="Genomic_DNA"/>
</dbReference>
<gene>
    <name evidence="3" type="ORF">HPO_10472</name>
</gene>
<evidence type="ECO:0000313" key="3">
    <source>
        <dbReference type="EMBL" id="KCZ98322.1"/>
    </source>
</evidence>
<evidence type="ECO:0000313" key="4">
    <source>
        <dbReference type="Proteomes" id="UP000027100"/>
    </source>
</evidence>
<dbReference type="RefSeq" id="WP_035598170.1">
    <property type="nucleotide sequence ID" value="NZ_ARYM01000011.1"/>
</dbReference>
<keyword evidence="4" id="KW-1185">Reference proteome</keyword>
<evidence type="ECO:0008006" key="5">
    <source>
        <dbReference type="Google" id="ProtNLM"/>
    </source>
</evidence>
<evidence type="ECO:0000256" key="1">
    <source>
        <dbReference type="SAM" id="MobiDB-lite"/>
    </source>
</evidence>
<feature type="chain" id="PRO_5001615415" description="Lipoprotein" evidence="2">
    <location>
        <begin position="19"/>
        <end position="155"/>
    </location>
</feature>
<feature type="signal peptide" evidence="2">
    <location>
        <begin position="1"/>
        <end position="18"/>
    </location>
</feature>
<dbReference type="AlphaFoldDB" id="A0A062VJS8"/>
<name>A0A062VJS8_9PROT</name>
<proteinExistence type="predicted"/>
<organism evidence="3 4">
    <name type="scientific">Hyphomonas polymorpha PS728</name>
    <dbReference type="NCBI Taxonomy" id="1280954"/>
    <lineage>
        <taxon>Bacteria</taxon>
        <taxon>Pseudomonadati</taxon>
        <taxon>Pseudomonadota</taxon>
        <taxon>Alphaproteobacteria</taxon>
        <taxon>Hyphomonadales</taxon>
        <taxon>Hyphomonadaceae</taxon>
        <taxon>Hyphomonas</taxon>
    </lineage>
</organism>
<dbReference type="Proteomes" id="UP000027100">
    <property type="component" value="Unassembled WGS sequence"/>
</dbReference>
<comment type="caution">
    <text evidence="3">The sequence shown here is derived from an EMBL/GenBank/DDBJ whole genome shotgun (WGS) entry which is preliminary data.</text>
</comment>
<dbReference type="PATRIC" id="fig|1280954.3.peg.2121"/>
<dbReference type="STRING" id="1280954.HPO_10472"/>
<protein>
    <recommendedName>
        <fullName evidence="5">Lipoprotein</fullName>
    </recommendedName>
</protein>
<dbReference type="PROSITE" id="PS51257">
    <property type="entry name" value="PROKAR_LIPOPROTEIN"/>
    <property type="match status" value="1"/>
</dbReference>